<organism evidence="9 10">
    <name type="scientific">Citrobacter sedlakii</name>
    <dbReference type="NCBI Taxonomy" id="67826"/>
    <lineage>
        <taxon>Bacteria</taxon>
        <taxon>Pseudomonadati</taxon>
        <taxon>Pseudomonadota</taxon>
        <taxon>Gammaproteobacteria</taxon>
        <taxon>Enterobacterales</taxon>
        <taxon>Enterobacteriaceae</taxon>
        <taxon>Citrobacter</taxon>
        <taxon>Citrobacter freundii complex</taxon>
    </lineage>
</organism>
<reference evidence="9 10" key="1">
    <citation type="submission" date="2020-11" db="EMBL/GenBank/DDBJ databases">
        <title>Enhanced detection system for hospital associated transmission using whole genome sequencing surveillance.</title>
        <authorList>
            <person name="Harrison L.H."/>
            <person name="Van Tyne D."/>
            <person name="Marsh J.W."/>
            <person name="Griffith M.P."/>
            <person name="Snyder D.J."/>
            <person name="Cooper V.S."/>
            <person name="Mustapha M."/>
        </authorList>
    </citation>
    <scope>NUCLEOTIDE SEQUENCE [LARGE SCALE GENOMIC DNA]</scope>
    <source>
        <strain evidence="9 10">CB00117</strain>
    </source>
</reference>
<dbReference type="GO" id="GO:0032259">
    <property type="term" value="P:methylation"/>
    <property type="evidence" value="ECO:0007669"/>
    <property type="project" value="UniProtKB-KW"/>
</dbReference>
<evidence type="ECO:0000313" key="9">
    <source>
        <dbReference type="EMBL" id="MBJ8382002.1"/>
    </source>
</evidence>
<dbReference type="GO" id="GO:0008168">
    <property type="term" value="F:methyltransferase activity"/>
    <property type="evidence" value="ECO:0007669"/>
    <property type="project" value="UniProtKB-KW"/>
</dbReference>
<keyword evidence="4" id="KW-0808">Transferase</keyword>
<gene>
    <name evidence="9" type="ORF">I6M88_13630</name>
</gene>
<proteinExistence type="inferred from homology"/>
<dbReference type="Proteomes" id="UP000746649">
    <property type="component" value="Unassembled WGS sequence"/>
</dbReference>
<keyword evidence="3 9" id="KW-0489">Methyltransferase</keyword>
<dbReference type="RefSeq" id="WP_200035503.1">
    <property type="nucleotide sequence ID" value="NZ_JADWND010000005.1"/>
</dbReference>
<evidence type="ECO:0000313" key="10">
    <source>
        <dbReference type="Proteomes" id="UP000746649"/>
    </source>
</evidence>
<dbReference type="CDD" id="cd02440">
    <property type="entry name" value="AdoMet_MTases"/>
    <property type="match status" value="1"/>
</dbReference>
<dbReference type="Gene3D" id="3.40.50.150">
    <property type="entry name" value="Vaccinia Virus protein VP39"/>
    <property type="match status" value="1"/>
</dbReference>
<dbReference type="InterPro" id="IPR003356">
    <property type="entry name" value="DNA_methylase_A-5"/>
</dbReference>
<protein>
    <recommendedName>
        <fullName evidence="2">site-specific DNA-methyltransferase (adenine-specific)</fullName>
        <ecNumber evidence="2">2.1.1.72</ecNumber>
    </recommendedName>
</protein>
<evidence type="ECO:0000256" key="2">
    <source>
        <dbReference type="ARBA" id="ARBA00011900"/>
    </source>
</evidence>
<dbReference type="InterPro" id="IPR029063">
    <property type="entry name" value="SAM-dependent_MTases_sf"/>
</dbReference>
<comment type="catalytic activity">
    <reaction evidence="7">
        <text>a 2'-deoxyadenosine in DNA + S-adenosyl-L-methionine = an N(6)-methyl-2'-deoxyadenosine in DNA + S-adenosyl-L-homocysteine + H(+)</text>
        <dbReference type="Rhea" id="RHEA:15197"/>
        <dbReference type="Rhea" id="RHEA-COMP:12418"/>
        <dbReference type="Rhea" id="RHEA-COMP:12419"/>
        <dbReference type="ChEBI" id="CHEBI:15378"/>
        <dbReference type="ChEBI" id="CHEBI:57856"/>
        <dbReference type="ChEBI" id="CHEBI:59789"/>
        <dbReference type="ChEBI" id="CHEBI:90615"/>
        <dbReference type="ChEBI" id="CHEBI:90616"/>
        <dbReference type="EC" id="2.1.1.72"/>
    </reaction>
</comment>
<dbReference type="PANTHER" id="PTHR42933">
    <property type="entry name" value="SLR6095 PROTEIN"/>
    <property type="match status" value="1"/>
</dbReference>
<dbReference type="PANTHER" id="PTHR42933:SF3">
    <property type="entry name" value="TYPE I RESTRICTION ENZYME MJAVIII METHYLASE SUBUNIT"/>
    <property type="match status" value="1"/>
</dbReference>
<dbReference type="SUPFAM" id="SSF53335">
    <property type="entry name" value="S-adenosyl-L-methionine-dependent methyltransferases"/>
    <property type="match status" value="1"/>
</dbReference>
<sequence>MQEQEFVRLLQAIDCNNLDKHTQIMFNIEMTVLCYLLNGSLKQLTNNTCTNIFSLYEQSKSNIKGWIELNKEEFDFIFSNVTFYAPSLNKEIRNYIYRIFDFCNKHINTLSINYTLDIFSYIFETYHPQKEKHYTPKEITELMTHIIQEKQDGSFLDPACGSGEFISEAIKTLKDISGSEKSIDRLKISKMKALVNEISPSNITSTYFDAENTSERKFDFILSNPPFSLRMPSTTKNKFCIYGEPPASYADFAFLQYCIYKLKDNGQAAIILPDGVLFRSGKEHDIRKKIIDNNHITAIIYLPKGVFKNTAVATNILFLSKKSDNSDIFILDIRDKTNFDNQEVSKLFISRKATPISRYISRKEIADNNYNLSASLYFRHEVKEQNLALLINKQKALEERLLSLQHVFQSKLTKLMK</sequence>
<dbReference type="EC" id="2.1.1.72" evidence="2"/>
<evidence type="ECO:0000259" key="8">
    <source>
        <dbReference type="Pfam" id="PF02384"/>
    </source>
</evidence>
<keyword evidence="6" id="KW-0680">Restriction system</keyword>
<name>A0ABS0ZV38_9ENTR</name>
<comment type="similarity">
    <text evidence="1">Belongs to the N(4)/N(6)-methyltransferase family.</text>
</comment>
<dbReference type="PRINTS" id="PR00507">
    <property type="entry name" value="N12N6MTFRASE"/>
</dbReference>
<evidence type="ECO:0000256" key="5">
    <source>
        <dbReference type="ARBA" id="ARBA00022691"/>
    </source>
</evidence>
<dbReference type="PROSITE" id="PS00092">
    <property type="entry name" value="N6_MTASE"/>
    <property type="match status" value="1"/>
</dbReference>
<comment type="caution">
    <text evidence="9">The sequence shown here is derived from an EMBL/GenBank/DDBJ whole genome shotgun (WGS) entry which is preliminary data.</text>
</comment>
<feature type="domain" description="DNA methylase adenine-specific" evidence="8">
    <location>
        <begin position="117"/>
        <end position="383"/>
    </location>
</feature>
<dbReference type="InterPro" id="IPR051537">
    <property type="entry name" value="DNA_Adenine_Mtase"/>
</dbReference>
<evidence type="ECO:0000256" key="1">
    <source>
        <dbReference type="ARBA" id="ARBA00006594"/>
    </source>
</evidence>
<evidence type="ECO:0000256" key="4">
    <source>
        <dbReference type="ARBA" id="ARBA00022679"/>
    </source>
</evidence>
<evidence type="ECO:0000256" key="3">
    <source>
        <dbReference type="ARBA" id="ARBA00022603"/>
    </source>
</evidence>
<keyword evidence="10" id="KW-1185">Reference proteome</keyword>
<evidence type="ECO:0000256" key="7">
    <source>
        <dbReference type="ARBA" id="ARBA00047942"/>
    </source>
</evidence>
<dbReference type="Pfam" id="PF02384">
    <property type="entry name" value="N6_Mtase"/>
    <property type="match status" value="1"/>
</dbReference>
<dbReference type="EMBL" id="JADWND010000005">
    <property type="protein sequence ID" value="MBJ8382002.1"/>
    <property type="molecule type" value="Genomic_DNA"/>
</dbReference>
<keyword evidence="5" id="KW-0949">S-adenosyl-L-methionine</keyword>
<evidence type="ECO:0000256" key="6">
    <source>
        <dbReference type="ARBA" id="ARBA00022747"/>
    </source>
</evidence>
<dbReference type="InterPro" id="IPR002052">
    <property type="entry name" value="DNA_methylase_N6_adenine_CS"/>
</dbReference>
<accession>A0ABS0ZV38</accession>